<evidence type="ECO:0000256" key="1">
    <source>
        <dbReference type="ARBA" id="ARBA00022679"/>
    </source>
</evidence>
<dbReference type="EMBL" id="PYMB01000001">
    <property type="protein sequence ID" value="PSW15573.1"/>
    <property type="molecule type" value="Genomic_DNA"/>
</dbReference>
<dbReference type="Pfam" id="PF00583">
    <property type="entry name" value="Acetyltransf_1"/>
    <property type="match status" value="1"/>
</dbReference>
<evidence type="ECO:0000256" key="2">
    <source>
        <dbReference type="ARBA" id="ARBA00023315"/>
    </source>
</evidence>
<feature type="domain" description="N-acetyltransferase" evidence="3">
    <location>
        <begin position="6"/>
        <end position="160"/>
    </location>
</feature>
<proteinExistence type="predicted"/>
<comment type="caution">
    <text evidence="4">The sequence shown here is derived from an EMBL/GenBank/DDBJ whole genome shotgun (WGS) entry which is preliminary data.</text>
</comment>
<evidence type="ECO:0000313" key="5">
    <source>
        <dbReference type="Proteomes" id="UP000241346"/>
    </source>
</evidence>
<organism evidence="4 5">
    <name type="scientific">Photobacterium rosenbergii</name>
    <dbReference type="NCBI Taxonomy" id="294936"/>
    <lineage>
        <taxon>Bacteria</taxon>
        <taxon>Pseudomonadati</taxon>
        <taxon>Pseudomonadota</taxon>
        <taxon>Gammaproteobacteria</taxon>
        <taxon>Vibrionales</taxon>
        <taxon>Vibrionaceae</taxon>
        <taxon>Photobacterium</taxon>
    </lineage>
</organism>
<dbReference type="SUPFAM" id="SSF55729">
    <property type="entry name" value="Acyl-CoA N-acyltransferases (Nat)"/>
    <property type="match status" value="1"/>
</dbReference>
<protein>
    <submittedName>
        <fullName evidence="4">N-acetyltransferase</fullName>
    </submittedName>
</protein>
<dbReference type="AlphaFoldDB" id="A0A2T3NJC2"/>
<evidence type="ECO:0000313" key="4">
    <source>
        <dbReference type="EMBL" id="PSW15573.1"/>
    </source>
</evidence>
<name>A0A2T3NJC2_9GAMM</name>
<gene>
    <name evidence="4" type="ORF">C9J01_00720</name>
</gene>
<dbReference type="InterPro" id="IPR016181">
    <property type="entry name" value="Acyl_CoA_acyltransferase"/>
</dbReference>
<evidence type="ECO:0000259" key="3">
    <source>
        <dbReference type="PROSITE" id="PS51186"/>
    </source>
</evidence>
<dbReference type="InterPro" id="IPR000182">
    <property type="entry name" value="GNAT_dom"/>
</dbReference>
<keyword evidence="2" id="KW-0012">Acyltransferase</keyword>
<dbReference type="InterPro" id="IPR050832">
    <property type="entry name" value="Bact_Acetyltransf"/>
</dbReference>
<dbReference type="RefSeq" id="WP_107296193.1">
    <property type="nucleotide sequence ID" value="NZ_PYMB01000001.1"/>
</dbReference>
<reference evidence="4 5" key="1">
    <citation type="submission" date="2018-03" db="EMBL/GenBank/DDBJ databases">
        <title>Whole genome sequencing of Histamine producing bacteria.</title>
        <authorList>
            <person name="Butler K."/>
        </authorList>
    </citation>
    <scope>NUCLEOTIDE SEQUENCE [LARGE SCALE GENOMIC DNA]</scope>
    <source>
        <strain evidence="4 5">DSM 19138</strain>
    </source>
</reference>
<sequence>MDKSSRAIRAATINDLLALKRLFIVENHHNASIAPDIVSKTEDVLTEEELREIIADNNQCLLVVDVDGNVVGTLLGSVVDVAGRRWTNSRCYGYIEELVVDEHQRGKGFARQLMATFEDWAEVKGATSVELHVWSNNQTANEFYRHYGFSEKQRLLSKSL</sequence>
<dbReference type="OrthoDB" id="5879933at2"/>
<dbReference type="PANTHER" id="PTHR43877">
    <property type="entry name" value="AMINOALKYLPHOSPHONATE N-ACETYLTRANSFERASE-RELATED-RELATED"/>
    <property type="match status" value="1"/>
</dbReference>
<accession>A0A2T3NJC2</accession>
<dbReference type="Proteomes" id="UP000241346">
    <property type="component" value="Unassembled WGS sequence"/>
</dbReference>
<dbReference type="PANTHER" id="PTHR43877:SF2">
    <property type="entry name" value="AMINOALKYLPHOSPHONATE N-ACETYLTRANSFERASE-RELATED"/>
    <property type="match status" value="1"/>
</dbReference>
<dbReference type="CDD" id="cd04301">
    <property type="entry name" value="NAT_SF"/>
    <property type="match status" value="1"/>
</dbReference>
<keyword evidence="1 4" id="KW-0808">Transferase</keyword>
<dbReference type="PROSITE" id="PS51186">
    <property type="entry name" value="GNAT"/>
    <property type="match status" value="1"/>
</dbReference>
<dbReference type="GO" id="GO:0016747">
    <property type="term" value="F:acyltransferase activity, transferring groups other than amino-acyl groups"/>
    <property type="evidence" value="ECO:0007669"/>
    <property type="project" value="InterPro"/>
</dbReference>
<dbReference type="Gene3D" id="3.40.630.30">
    <property type="match status" value="1"/>
</dbReference>